<organism evidence="3 4">
    <name type="scientific">Thalassotalea profundi</name>
    <dbReference type="NCBI Taxonomy" id="2036687"/>
    <lineage>
        <taxon>Bacteria</taxon>
        <taxon>Pseudomonadati</taxon>
        <taxon>Pseudomonadota</taxon>
        <taxon>Gammaproteobacteria</taxon>
        <taxon>Alteromonadales</taxon>
        <taxon>Colwelliaceae</taxon>
        <taxon>Thalassotalea</taxon>
    </lineage>
</organism>
<evidence type="ECO:0000259" key="1">
    <source>
        <dbReference type="PROSITE" id="PS50883"/>
    </source>
</evidence>
<dbReference type="InterPro" id="IPR029787">
    <property type="entry name" value="Nucleotide_cyclase"/>
</dbReference>
<comment type="caution">
    <text evidence="3">The sequence shown here is derived from an EMBL/GenBank/DDBJ whole genome shotgun (WGS) entry which is preliminary data.</text>
</comment>
<evidence type="ECO:0000259" key="2">
    <source>
        <dbReference type="PROSITE" id="PS50887"/>
    </source>
</evidence>
<dbReference type="SMART" id="SM00052">
    <property type="entry name" value="EAL"/>
    <property type="match status" value="1"/>
</dbReference>
<reference evidence="4" key="1">
    <citation type="journal article" date="2019" name="Int. J. Syst. Evol. Microbiol.">
        <title>The Global Catalogue of Microorganisms (GCM) 10K type strain sequencing project: providing services to taxonomists for standard genome sequencing and annotation.</title>
        <authorList>
            <consortium name="The Broad Institute Genomics Platform"/>
            <consortium name="The Broad Institute Genome Sequencing Center for Infectious Disease"/>
            <person name="Wu L."/>
            <person name="Ma J."/>
        </authorList>
    </citation>
    <scope>NUCLEOTIDE SEQUENCE [LARGE SCALE GENOMIC DNA]</scope>
    <source>
        <strain evidence="4">CGMCC 1.15922</strain>
    </source>
</reference>
<name>A0ABQ3IJI7_9GAMM</name>
<dbReference type="InterPro" id="IPR001633">
    <property type="entry name" value="EAL_dom"/>
</dbReference>
<evidence type="ECO:0000313" key="3">
    <source>
        <dbReference type="EMBL" id="GHE86387.1"/>
    </source>
</evidence>
<accession>A0ABQ3IJI7</accession>
<proteinExistence type="predicted"/>
<dbReference type="PROSITE" id="PS50887">
    <property type="entry name" value="GGDEF"/>
    <property type="match status" value="1"/>
</dbReference>
<sequence length="322" mass="36439">MNLPFNTSKSDHFNISVSIGAASFPNDAENVEDLMKFVDLSVYSGKARNKNSLQFYSQAIKDASLQVVAIEHDLRKAIENNEFELYLQPIIDLERNKILKAEALIRWNHPKKGLIFPDKFIPIAEKSELINTIGHWVINSVCLLLKKLSELDFKIKISINLCPTQVLEESLFSYIHRCIKKHKIDPSLLELEVTEGVLVHDYKIAERLLSKVRAIGMSVSVDDFGTGYSSLSYLKKLPLDFVKIDQSFVKDIVVDDNDKAIVRAVIAMAHNLNLGVTAEGVETKEQLSFLKDNACNSVQGYLFSHPVRFELFLELLQSKLNT</sequence>
<dbReference type="PANTHER" id="PTHR33121:SF79">
    <property type="entry name" value="CYCLIC DI-GMP PHOSPHODIESTERASE PDED-RELATED"/>
    <property type="match status" value="1"/>
</dbReference>
<dbReference type="Pfam" id="PF00563">
    <property type="entry name" value="EAL"/>
    <property type="match status" value="1"/>
</dbReference>
<dbReference type="Proteomes" id="UP000626370">
    <property type="component" value="Unassembled WGS sequence"/>
</dbReference>
<dbReference type="CDD" id="cd01948">
    <property type="entry name" value="EAL"/>
    <property type="match status" value="1"/>
</dbReference>
<dbReference type="Gene3D" id="3.20.20.450">
    <property type="entry name" value="EAL domain"/>
    <property type="match status" value="1"/>
</dbReference>
<dbReference type="PANTHER" id="PTHR33121">
    <property type="entry name" value="CYCLIC DI-GMP PHOSPHODIESTERASE PDEF"/>
    <property type="match status" value="1"/>
</dbReference>
<dbReference type="SUPFAM" id="SSF141868">
    <property type="entry name" value="EAL domain-like"/>
    <property type="match status" value="1"/>
</dbReference>
<keyword evidence="4" id="KW-1185">Reference proteome</keyword>
<dbReference type="Gene3D" id="3.30.70.270">
    <property type="match status" value="1"/>
</dbReference>
<dbReference type="InterPro" id="IPR035919">
    <property type="entry name" value="EAL_sf"/>
</dbReference>
<evidence type="ECO:0000313" key="4">
    <source>
        <dbReference type="Proteomes" id="UP000626370"/>
    </source>
</evidence>
<dbReference type="PROSITE" id="PS50883">
    <property type="entry name" value="EAL"/>
    <property type="match status" value="1"/>
</dbReference>
<gene>
    <name evidence="3" type="ORF">GCM10011501_14440</name>
</gene>
<dbReference type="InterPro" id="IPR000160">
    <property type="entry name" value="GGDEF_dom"/>
</dbReference>
<feature type="domain" description="EAL" evidence="1">
    <location>
        <begin position="67"/>
        <end position="320"/>
    </location>
</feature>
<protein>
    <recommendedName>
        <fullName evidence="5">EAL domain-containing protein</fullName>
    </recommendedName>
</protein>
<dbReference type="InterPro" id="IPR043128">
    <property type="entry name" value="Rev_trsase/Diguanyl_cyclase"/>
</dbReference>
<dbReference type="SUPFAM" id="SSF55073">
    <property type="entry name" value="Nucleotide cyclase"/>
    <property type="match status" value="1"/>
</dbReference>
<evidence type="ECO:0008006" key="5">
    <source>
        <dbReference type="Google" id="ProtNLM"/>
    </source>
</evidence>
<feature type="domain" description="GGDEF" evidence="2">
    <location>
        <begin position="1"/>
        <end position="58"/>
    </location>
</feature>
<dbReference type="InterPro" id="IPR050706">
    <property type="entry name" value="Cyclic-di-GMP_PDE-like"/>
</dbReference>
<dbReference type="EMBL" id="BNAH01000005">
    <property type="protein sequence ID" value="GHE86387.1"/>
    <property type="molecule type" value="Genomic_DNA"/>
</dbReference>